<gene>
    <name evidence="1" type="ORF">SAMN05421855_102733</name>
</gene>
<sequence>MIIKEYHFGKLTIYDHCVVSVMNEGITVTPKDNDVLKEISETYFKGKTFGYISNRINSYSIDPSVYIQTSKIENLVAFAIVTTDSIGLLNTEIEKMFFDKPFEHFLLLEEAIEWIKTTIENPKKLI</sequence>
<dbReference type="STRING" id="227084.SAMN05421855_102733"/>
<organism evidence="1 2">
    <name type="scientific">Ulvibacter litoralis</name>
    <dbReference type="NCBI Taxonomy" id="227084"/>
    <lineage>
        <taxon>Bacteria</taxon>
        <taxon>Pseudomonadati</taxon>
        <taxon>Bacteroidota</taxon>
        <taxon>Flavobacteriia</taxon>
        <taxon>Flavobacteriales</taxon>
        <taxon>Flavobacteriaceae</taxon>
        <taxon>Ulvibacter</taxon>
    </lineage>
</organism>
<proteinExistence type="predicted"/>
<evidence type="ECO:0000313" key="2">
    <source>
        <dbReference type="Proteomes" id="UP000199321"/>
    </source>
</evidence>
<dbReference type="RefSeq" id="WP_093143610.1">
    <property type="nucleotide sequence ID" value="NZ_BMWO01000009.1"/>
</dbReference>
<evidence type="ECO:0008006" key="3">
    <source>
        <dbReference type="Google" id="ProtNLM"/>
    </source>
</evidence>
<protein>
    <recommendedName>
        <fullName evidence="3">SpoIIAA-like</fullName>
    </recommendedName>
</protein>
<dbReference type="AlphaFoldDB" id="A0A1G7FRN1"/>
<dbReference type="OrthoDB" id="1144359at2"/>
<name>A0A1G7FRN1_9FLAO</name>
<reference evidence="1 2" key="1">
    <citation type="submission" date="2016-10" db="EMBL/GenBank/DDBJ databases">
        <authorList>
            <person name="de Groot N.N."/>
        </authorList>
    </citation>
    <scope>NUCLEOTIDE SEQUENCE [LARGE SCALE GENOMIC DNA]</scope>
    <source>
        <strain evidence="1 2">DSM 16195</strain>
    </source>
</reference>
<accession>A0A1G7FRN1</accession>
<keyword evidence="2" id="KW-1185">Reference proteome</keyword>
<dbReference type="Proteomes" id="UP000199321">
    <property type="component" value="Unassembled WGS sequence"/>
</dbReference>
<dbReference type="EMBL" id="FNBA01000002">
    <property type="protein sequence ID" value="SDE78561.1"/>
    <property type="molecule type" value="Genomic_DNA"/>
</dbReference>
<evidence type="ECO:0000313" key="1">
    <source>
        <dbReference type="EMBL" id="SDE78561.1"/>
    </source>
</evidence>